<evidence type="ECO:0000313" key="5">
    <source>
        <dbReference type="EMBL" id="SES00054.1"/>
    </source>
</evidence>
<name>A0A1H9TSN5_9PSEU</name>
<evidence type="ECO:0000259" key="4">
    <source>
        <dbReference type="PROSITE" id="PS51671"/>
    </source>
</evidence>
<dbReference type="SUPFAM" id="SSF55729">
    <property type="entry name" value="Acyl-CoA N-acyltransferases (Nat)"/>
    <property type="match status" value="1"/>
</dbReference>
<dbReference type="InterPro" id="IPR002912">
    <property type="entry name" value="ACT_dom"/>
</dbReference>
<proteinExistence type="predicted"/>
<evidence type="ECO:0000313" key="6">
    <source>
        <dbReference type="Proteomes" id="UP000199051"/>
    </source>
</evidence>
<dbReference type="PANTHER" id="PTHR43877">
    <property type="entry name" value="AMINOALKYLPHOSPHONATE N-ACETYLTRANSFERASE-RELATED-RELATED"/>
    <property type="match status" value="1"/>
</dbReference>
<evidence type="ECO:0000259" key="3">
    <source>
        <dbReference type="PROSITE" id="PS51186"/>
    </source>
</evidence>
<keyword evidence="1" id="KW-0808">Transferase</keyword>
<evidence type="ECO:0000256" key="1">
    <source>
        <dbReference type="ARBA" id="ARBA00022679"/>
    </source>
</evidence>
<dbReference type="Gene3D" id="3.40.630.30">
    <property type="match status" value="1"/>
</dbReference>
<dbReference type="CDD" id="cd02116">
    <property type="entry name" value="ACT"/>
    <property type="match status" value="1"/>
</dbReference>
<dbReference type="InterPro" id="IPR000182">
    <property type="entry name" value="GNAT_dom"/>
</dbReference>
<keyword evidence="2" id="KW-0012">Acyltransferase</keyword>
<dbReference type="Gene3D" id="3.30.70.260">
    <property type="match status" value="1"/>
</dbReference>
<organism evidence="5 6">
    <name type="scientific">Actinokineospora terrae</name>
    <dbReference type="NCBI Taxonomy" id="155974"/>
    <lineage>
        <taxon>Bacteria</taxon>
        <taxon>Bacillati</taxon>
        <taxon>Actinomycetota</taxon>
        <taxon>Actinomycetes</taxon>
        <taxon>Pseudonocardiales</taxon>
        <taxon>Pseudonocardiaceae</taxon>
        <taxon>Actinokineospora</taxon>
    </lineage>
</organism>
<dbReference type="InterPro" id="IPR016181">
    <property type="entry name" value="Acyl_CoA_acyltransferase"/>
</dbReference>
<gene>
    <name evidence="5" type="ORF">SAMN04487818_106445</name>
</gene>
<dbReference type="AlphaFoldDB" id="A0A1H9TSN5"/>
<protein>
    <submittedName>
        <fullName evidence="5">ACT domain-containing protein</fullName>
    </submittedName>
</protein>
<accession>A0A1H9TSN5</accession>
<dbReference type="PROSITE" id="PS51671">
    <property type="entry name" value="ACT"/>
    <property type="match status" value="1"/>
</dbReference>
<dbReference type="STRING" id="155974.SAMN04487818_106445"/>
<dbReference type="PANTHER" id="PTHR43877:SF8">
    <property type="entry name" value="N-ACETYLGLUTAMATE SYNTHASE-RELATED"/>
    <property type="match status" value="1"/>
</dbReference>
<feature type="domain" description="ACT" evidence="4">
    <location>
        <begin position="8"/>
        <end position="82"/>
    </location>
</feature>
<dbReference type="Pfam" id="PF00583">
    <property type="entry name" value="Acetyltransf_1"/>
    <property type="match status" value="1"/>
</dbReference>
<dbReference type="RefSeq" id="WP_092778954.1">
    <property type="nucleotide sequence ID" value="NZ_FOGI01000006.1"/>
</dbReference>
<dbReference type="GO" id="GO:0016747">
    <property type="term" value="F:acyltransferase activity, transferring groups other than amino-acyl groups"/>
    <property type="evidence" value="ECO:0007669"/>
    <property type="project" value="InterPro"/>
</dbReference>
<dbReference type="PROSITE" id="PS51186">
    <property type="entry name" value="GNAT"/>
    <property type="match status" value="1"/>
</dbReference>
<keyword evidence="6" id="KW-1185">Reference proteome</keyword>
<dbReference type="InterPro" id="IPR045865">
    <property type="entry name" value="ACT-like_dom_sf"/>
</dbReference>
<evidence type="ECO:0000256" key="2">
    <source>
        <dbReference type="ARBA" id="ARBA00023315"/>
    </source>
</evidence>
<dbReference type="EMBL" id="FOGI01000006">
    <property type="protein sequence ID" value="SES00054.1"/>
    <property type="molecule type" value="Genomic_DNA"/>
</dbReference>
<dbReference type="Proteomes" id="UP000199051">
    <property type="component" value="Unassembled WGS sequence"/>
</dbReference>
<dbReference type="Pfam" id="PF01842">
    <property type="entry name" value="ACT"/>
    <property type="match status" value="1"/>
</dbReference>
<reference evidence="6" key="1">
    <citation type="submission" date="2016-10" db="EMBL/GenBank/DDBJ databases">
        <authorList>
            <person name="Varghese N."/>
            <person name="Submissions S."/>
        </authorList>
    </citation>
    <scope>NUCLEOTIDE SEQUENCE [LARGE SCALE GENOMIC DNA]</scope>
    <source>
        <strain evidence="6">DSM 44260</strain>
    </source>
</reference>
<sequence>MDRPTTWRLRVRLDDRPGALARVTARLAARDCNVLGLSVLPVPGGVVDEIVVNTPDTCSPADLVTDLRAEGGRSVAITRADVRHLVDRTTAALRATGAALRDPSATAEAVRVILGADSVAPADAGSDPADEGGHRVVLALTEDTRLVARRGWAPFTEVELARVTALSEVLGATHSTATAVVTSTGAGIVLRPGTPADAEAVADLHARCSAKTLFTRYHAGMRALPRRWLHRLLQPPRGTTLLAMCGTRVVGIGQVIRTADPAEAEISVLVEDGWQRQGLGAAMIGRLGSLARATGHDRLVAWCLPAEAGFVRAATASGLPVVVRREDDLLRVTLTAGVDRERVTTVATEK</sequence>
<dbReference type="InterPro" id="IPR050832">
    <property type="entry name" value="Bact_Acetyltransf"/>
</dbReference>
<feature type="domain" description="N-acetyltransferase" evidence="3">
    <location>
        <begin position="188"/>
        <end position="335"/>
    </location>
</feature>
<dbReference type="SUPFAM" id="SSF55021">
    <property type="entry name" value="ACT-like"/>
    <property type="match status" value="1"/>
</dbReference>